<protein>
    <submittedName>
        <fullName evidence="2">Uncharacterized protein</fullName>
    </submittedName>
</protein>
<proteinExistence type="predicted"/>
<keyword evidence="3" id="KW-1185">Reference proteome</keyword>
<dbReference type="AlphaFoldDB" id="A0A6G1F3W7"/>
<evidence type="ECO:0000313" key="2">
    <source>
        <dbReference type="EMBL" id="KAF0931608.1"/>
    </source>
</evidence>
<sequence length="86" mass="9326">MRSRFGREPEEVTVAEEELGRGHHHSLPPSYLRRRQAASVELKTRPLQGAAASIAVVGSVDSDPTSPRPDPVSPRPDMASSAVMPR</sequence>
<gene>
    <name evidence="2" type="ORF">E2562_005572</name>
</gene>
<feature type="region of interest" description="Disordered" evidence="1">
    <location>
        <begin position="58"/>
        <end position="86"/>
    </location>
</feature>
<feature type="region of interest" description="Disordered" evidence="1">
    <location>
        <begin position="1"/>
        <end position="31"/>
    </location>
</feature>
<reference evidence="2 3" key="1">
    <citation type="submission" date="2019-11" db="EMBL/GenBank/DDBJ databases">
        <title>Whole genome sequence of Oryza granulata.</title>
        <authorList>
            <person name="Li W."/>
        </authorList>
    </citation>
    <scope>NUCLEOTIDE SEQUENCE [LARGE SCALE GENOMIC DNA]</scope>
    <source>
        <strain evidence="3">cv. Menghai</strain>
        <tissue evidence="2">Leaf</tissue>
    </source>
</reference>
<dbReference type="EMBL" id="SPHZ02000001">
    <property type="protein sequence ID" value="KAF0931608.1"/>
    <property type="molecule type" value="Genomic_DNA"/>
</dbReference>
<comment type="caution">
    <text evidence="2">The sequence shown here is derived from an EMBL/GenBank/DDBJ whole genome shotgun (WGS) entry which is preliminary data.</text>
</comment>
<evidence type="ECO:0000313" key="3">
    <source>
        <dbReference type="Proteomes" id="UP000479710"/>
    </source>
</evidence>
<organism evidence="2 3">
    <name type="scientific">Oryza meyeriana var. granulata</name>
    <dbReference type="NCBI Taxonomy" id="110450"/>
    <lineage>
        <taxon>Eukaryota</taxon>
        <taxon>Viridiplantae</taxon>
        <taxon>Streptophyta</taxon>
        <taxon>Embryophyta</taxon>
        <taxon>Tracheophyta</taxon>
        <taxon>Spermatophyta</taxon>
        <taxon>Magnoliopsida</taxon>
        <taxon>Liliopsida</taxon>
        <taxon>Poales</taxon>
        <taxon>Poaceae</taxon>
        <taxon>BOP clade</taxon>
        <taxon>Oryzoideae</taxon>
        <taxon>Oryzeae</taxon>
        <taxon>Oryzinae</taxon>
        <taxon>Oryza</taxon>
        <taxon>Oryza meyeriana</taxon>
    </lineage>
</organism>
<evidence type="ECO:0000256" key="1">
    <source>
        <dbReference type="SAM" id="MobiDB-lite"/>
    </source>
</evidence>
<feature type="compositionally biased region" description="Basic residues" evidence="1">
    <location>
        <begin position="22"/>
        <end position="31"/>
    </location>
</feature>
<dbReference type="Proteomes" id="UP000479710">
    <property type="component" value="Unassembled WGS sequence"/>
</dbReference>
<name>A0A6G1F3W7_9ORYZ</name>
<feature type="compositionally biased region" description="Basic and acidic residues" evidence="1">
    <location>
        <begin position="1"/>
        <end position="10"/>
    </location>
</feature>
<accession>A0A6G1F3W7</accession>